<keyword evidence="3" id="KW-1185">Reference proteome</keyword>
<evidence type="ECO:0000256" key="1">
    <source>
        <dbReference type="SAM" id="MobiDB-lite"/>
    </source>
</evidence>
<reference evidence="3" key="1">
    <citation type="submission" date="2023-07" db="EMBL/GenBank/DDBJ databases">
        <title>30 novel species of actinomycetes from the DSMZ collection.</title>
        <authorList>
            <person name="Nouioui I."/>
        </authorList>
    </citation>
    <scope>NUCLEOTIDE SEQUENCE [LARGE SCALE GENOMIC DNA]</scope>
    <source>
        <strain evidence="3">DSM 44915</strain>
    </source>
</reference>
<evidence type="ECO:0000313" key="2">
    <source>
        <dbReference type="EMBL" id="MDT0268242.1"/>
    </source>
</evidence>
<name>A0ABU2JTD0_9ACTN</name>
<organism evidence="2 3">
    <name type="scientific">Streptomyces chisholmiae</name>
    <dbReference type="NCBI Taxonomy" id="3075540"/>
    <lineage>
        <taxon>Bacteria</taxon>
        <taxon>Bacillati</taxon>
        <taxon>Actinomycetota</taxon>
        <taxon>Actinomycetes</taxon>
        <taxon>Kitasatosporales</taxon>
        <taxon>Streptomycetaceae</taxon>
        <taxon>Streptomyces</taxon>
    </lineage>
</organism>
<comment type="caution">
    <text evidence="2">The sequence shown here is derived from an EMBL/GenBank/DDBJ whole genome shotgun (WGS) entry which is preliminary data.</text>
</comment>
<dbReference type="RefSeq" id="WP_311668327.1">
    <property type="nucleotide sequence ID" value="NZ_JAVREO010000010.1"/>
</dbReference>
<proteinExistence type="predicted"/>
<protein>
    <submittedName>
        <fullName evidence="2">Uncharacterized protein</fullName>
    </submittedName>
</protein>
<feature type="region of interest" description="Disordered" evidence="1">
    <location>
        <begin position="1"/>
        <end position="66"/>
    </location>
</feature>
<dbReference type="Proteomes" id="UP001183410">
    <property type="component" value="Unassembled WGS sequence"/>
</dbReference>
<sequence length="66" mass="6774">MAAGQVPDEEGLTPRELASLVDPAEVRGYTPYDRVPEPTEAPDDPASPSPVPVTDAGAGRSDPSDG</sequence>
<dbReference type="EMBL" id="JAVREO010000010">
    <property type="protein sequence ID" value="MDT0268242.1"/>
    <property type="molecule type" value="Genomic_DNA"/>
</dbReference>
<evidence type="ECO:0000313" key="3">
    <source>
        <dbReference type="Proteomes" id="UP001183410"/>
    </source>
</evidence>
<gene>
    <name evidence="2" type="ORF">RM844_18315</name>
</gene>
<accession>A0ABU2JTD0</accession>